<organism evidence="2 3">
    <name type="scientific">Halorubrum alkaliphilum</name>
    <dbReference type="NCBI Taxonomy" id="261290"/>
    <lineage>
        <taxon>Archaea</taxon>
        <taxon>Methanobacteriati</taxon>
        <taxon>Methanobacteriota</taxon>
        <taxon>Stenosarchaea group</taxon>
        <taxon>Halobacteria</taxon>
        <taxon>Halobacteriales</taxon>
        <taxon>Haloferacaceae</taxon>
        <taxon>Halorubrum</taxon>
    </lineage>
</organism>
<reference evidence="2" key="1">
    <citation type="submission" date="2021-03" db="EMBL/GenBank/DDBJ databases">
        <title>Genomic Encyclopedia of Type Strains, Phase IV (KMG-IV): sequencing the most valuable type-strain genomes for metagenomic binning, comparative biology and taxonomic classification.</title>
        <authorList>
            <person name="Goeker M."/>
        </authorList>
    </citation>
    <scope>NUCLEOTIDE SEQUENCE</scope>
    <source>
        <strain evidence="2">DSM 23564</strain>
    </source>
</reference>
<name>A0A8T4GFL4_9EURY</name>
<protein>
    <submittedName>
        <fullName evidence="2">K+ transporter</fullName>
    </submittedName>
</protein>
<keyword evidence="3" id="KW-1185">Reference proteome</keyword>
<dbReference type="AlphaFoldDB" id="A0A8T4GFL4"/>
<accession>A0A8T4GFL4</accession>
<evidence type="ECO:0000313" key="2">
    <source>
        <dbReference type="EMBL" id="MBP1923298.1"/>
    </source>
</evidence>
<sequence length="66" mass="7021">MAFPSSVFERLRYASCPVVTLVVGVALVVVYRRASRIDPAFGLVVVGFLVLNGGLVALAAWAANRD</sequence>
<gene>
    <name evidence="2" type="ORF">J2751_002337</name>
</gene>
<proteinExistence type="predicted"/>
<dbReference type="RefSeq" id="WP_209486141.1">
    <property type="nucleotide sequence ID" value="NZ_JAGGKQ010000019.1"/>
</dbReference>
<keyword evidence="1" id="KW-1133">Transmembrane helix</keyword>
<comment type="caution">
    <text evidence="2">The sequence shown here is derived from an EMBL/GenBank/DDBJ whole genome shotgun (WGS) entry which is preliminary data.</text>
</comment>
<feature type="transmembrane region" description="Helical" evidence="1">
    <location>
        <begin position="12"/>
        <end position="31"/>
    </location>
</feature>
<feature type="transmembrane region" description="Helical" evidence="1">
    <location>
        <begin position="43"/>
        <end position="63"/>
    </location>
</feature>
<keyword evidence="1" id="KW-0812">Transmembrane</keyword>
<keyword evidence="1" id="KW-0472">Membrane</keyword>
<evidence type="ECO:0000256" key="1">
    <source>
        <dbReference type="SAM" id="Phobius"/>
    </source>
</evidence>
<evidence type="ECO:0000313" key="3">
    <source>
        <dbReference type="Proteomes" id="UP000823588"/>
    </source>
</evidence>
<dbReference type="EMBL" id="JAGGKQ010000019">
    <property type="protein sequence ID" value="MBP1923298.1"/>
    <property type="molecule type" value="Genomic_DNA"/>
</dbReference>
<dbReference type="Proteomes" id="UP000823588">
    <property type="component" value="Unassembled WGS sequence"/>
</dbReference>